<keyword evidence="12" id="KW-1185">Reference proteome</keyword>
<dbReference type="RefSeq" id="WP_116015057.1">
    <property type="nucleotide sequence ID" value="NZ_QUOT01000001.1"/>
</dbReference>
<evidence type="ECO:0000256" key="4">
    <source>
        <dbReference type="ARBA" id="ARBA00007637"/>
    </source>
</evidence>
<evidence type="ECO:0000256" key="2">
    <source>
        <dbReference type="ARBA" id="ARBA00001911"/>
    </source>
</evidence>
<evidence type="ECO:0000256" key="3">
    <source>
        <dbReference type="ARBA" id="ARBA00004947"/>
    </source>
</evidence>
<dbReference type="UniPathway" id="UPA00214"/>
<dbReference type="GO" id="GO:0005829">
    <property type="term" value="C:cytosol"/>
    <property type="evidence" value="ECO:0007669"/>
    <property type="project" value="TreeGrafter"/>
</dbReference>
<dbReference type="PANTHER" id="PTHR43725:SF47">
    <property type="entry name" value="UDP-GLUCOSE 4-EPIMERASE"/>
    <property type="match status" value="1"/>
</dbReference>
<name>A0A3E0U148_9GAMM</name>
<dbReference type="GO" id="GO:0003978">
    <property type="term" value="F:UDP-glucose 4-epimerase activity"/>
    <property type="evidence" value="ECO:0007669"/>
    <property type="project" value="UniProtKB-UniRule"/>
</dbReference>
<evidence type="ECO:0000313" key="11">
    <source>
        <dbReference type="EMBL" id="REL30671.1"/>
    </source>
</evidence>
<dbReference type="EMBL" id="QUOT01000001">
    <property type="protein sequence ID" value="REL30671.1"/>
    <property type="molecule type" value="Genomic_DNA"/>
</dbReference>
<gene>
    <name evidence="11" type="primary">galE</name>
    <name evidence="11" type="ORF">DXX94_08070</name>
</gene>
<dbReference type="AlphaFoldDB" id="A0A3E0U148"/>
<dbReference type="Proteomes" id="UP000256899">
    <property type="component" value="Unassembled WGS sequence"/>
</dbReference>
<dbReference type="Pfam" id="PF16363">
    <property type="entry name" value="GDP_Man_Dehyd"/>
    <property type="match status" value="1"/>
</dbReference>
<feature type="domain" description="NAD(P)-binding" evidence="10">
    <location>
        <begin position="4"/>
        <end position="327"/>
    </location>
</feature>
<accession>A0A3E0U148</accession>
<evidence type="ECO:0000256" key="6">
    <source>
        <dbReference type="ARBA" id="ARBA00018569"/>
    </source>
</evidence>
<dbReference type="SUPFAM" id="SSF51735">
    <property type="entry name" value="NAD(P)-binding Rossmann-fold domains"/>
    <property type="match status" value="1"/>
</dbReference>
<comment type="pathway">
    <text evidence="3 9">Carbohydrate metabolism; galactose metabolism.</text>
</comment>
<dbReference type="InterPro" id="IPR016040">
    <property type="entry name" value="NAD(P)-bd_dom"/>
</dbReference>
<dbReference type="NCBIfam" id="NF007956">
    <property type="entry name" value="PRK10675.1"/>
    <property type="match status" value="1"/>
</dbReference>
<dbReference type="PANTHER" id="PTHR43725">
    <property type="entry name" value="UDP-GLUCOSE 4-EPIMERASE"/>
    <property type="match status" value="1"/>
</dbReference>
<organism evidence="11 12">
    <name type="scientific">Thalassotalea euphylliae</name>
    <dbReference type="NCBI Taxonomy" id="1655234"/>
    <lineage>
        <taxon>Bacteria</taxon>
        <taxon>Pseudomonadati</taxon>
        <taxon>Pseudomonadota</taxon>
        <taxon>Gammaproteobacteria</taxon>
        <taxon>Alteromonadales</taxon>
        <taxon>Colwelliaceae</taxon>
        <taxon>Thalassotalea</taxon>
    </lineage>
</organism>
<comment type="caution">
    <text evidence="11">The sequence shown here is derived from an EMBL/GenBank/DDBJ whole genome shotgun (WGS) entry which is preliminary data.</text>
</comment>
<comment type="cofactor">
    <cofactor evidence="2 9">
        <name>NAD(+)</name>
        <dbReference type="ChEBI" id="CHEBI:57540"/>
    </cofactor>
</comment>
<evidence type="ECO:0000256" key="9">
    <source>
        <dbReference type="RuleBase" id="RU366046"/>
    </source>
</evidence>
<dbReference type="Gene3D" id="3.90.25.10">
    <property type="entry name" value="UDP-galactose 4-epimerase, domain 1"/>
    <property type="match status" value="1"/>
</dbReference>
<comment type="catalytic activity">
    <reaction evidence="1 9">
        <text>UDP-alpha-D-glucose = UDP-alpha-D-galactose</text>
        <dbReference type="Rhea" id="RHEA:22168"/>
        <dbReference type="ChEBI" id="CHEBI:58885"/>
        <dbReference type="ChEBI" id="CHEBI:66914"/>
        <dbReference type="EC" id="5.1.3.2"/>
    </reaction>
</comment>
<evidence type="ECO:0000313" key="12">
    <source>
        <dbReference type="Proteomes" id="UP000256899"/>
    </source>
</evidence>
<dbReference type="PRINTS" id="PR01713">
    <property type="entry name" value="NUCEPIMERASE"/>
</dbReference>
<dbReference type="EC" id="5.1.3.2" evidence="5 9"/>
<keyword evidence="7 9" id="KW-0520">NAD</keyword>
<proteinExistence type="inferred from homology"/>
<evidence type="ECO:0000256" key="5">
    <source>
        <dbReference type="ARBA" id="ARBA00013189"/>
    </source>
</evidence>
<dbReference type="CDD" id="cd05247">
    <property type="entry name" value="UDP_G4E_1_SDR_e"/>
    <property type="match status" value="1"/>
</dbReference>
<evidence type="ECO:0000256" key="7">
    <source>
        <dbReference type="ARBA" id="ARBA00023027"/>
    </source>
</evidence>
<keyword evidence="8 9" id="KW-0413">Isomerase</keyword>
<comment type="similarity">
    <text evidence="4 9">Belongs to the NAD(P)-dependent epimerase/dehydratase family.</text>
</comment>
<dbReference type="Gene3D" id="3.40.50.720">
    <property type="entry name" value="NAD(P)-binding Rossmann-like Domain"/>
    <property type="match status" value="1"/>
</dbReference>
<comment type="subunit">
    <text evidence="9">Homodimer.</text>
</comment>
<dbReference type="NCBIfam" id="TIGR01179">
    <property type="entry name" value="galE"/>
    <property type="match status" value="1"/>
</dbReference>
<protein>
    <recommendedName>
        <fullName evidence="6 9">UDP-glucose 4-epimerase</fullName>
        <ecNumber evidence="5 9">5.1.3.2</ecNumber>
    </recommendedName>
</protein>
<dbReference type="GO" id="GO:0006012">
    <property type="term" value="P:galactose metabolic process"/>
    <property type="evidence" value="ECO:0007669"/>
    <property type="project" value="UniProtKB-UniPathway"/>
</dbReference>
<sequence>MKVLVTGGMGYIGSHTCIALHNAGYIPVIYDNLSNASIKVIDQLAQITGHHFDYIVADIGDKTAFASAIKEHDIQAVFHFAALKAVGESTEQPVRYYQNNVANTLSMIEVMTALNVKKLIFSSSATVYGDPQYLPIDEQHPISSTNPYGWSKVMVEQVLADLAQSDDEWLTIALRYFNPVGADQSGLIGESPKGIPNNLMPFIAQTAVGRREYISVFGDDYDTSDGTGVRDYIHISDLADGHVDAFTYHLNHQHAMTGCHAYNLGTGEGYSVLDMIKAFSTASGVDIPYQVAPRRSGDIACNYADANLAKETFGWQAKRDINAMTADTWRWQTSYPNGLED</sequence>
<evidence type="ECO:0000259" key="10">
    <source>
        <dbReference type="Pfam" id="PF16363"/>
    </source>
</evidence>
<reference evidence="12" key="1">
    <citation type="submission" date="2018-08" db="EMBL/GenBank/DDBJ databases">
        <title>Thalassotalea euphylliae genome.</title>
        <authorList>
            <person name="Summers S."/>
            <person name="Rice S.A."/>
            <person name="Freckelton M.L."/>
            <person name="Nedved B.T."/>
            <person name="Hadfield M.G."/>
        </authorList>
    </citation>
    <scope>NUCLEOTIDE SEQUENCE [LARGE SCALE GENOMIC DNA]</scope>
    <source>
        <strain evidence="12">H3</strain>
    </source>
</reference>
<evidence type="ECO:0000256" key="1">
    <source>
        <dbReference type="ARBA" id="ARBA00000083"/>
    </source>
</evidence>
<evidence type="ECO:0000256" key="8">
    <source>
        <dbReference type="ARBA" id="ARBA00023235"/>
    </source>
</evidence>
<dbReference type="InterPro" id="IPR036291">
    <property type="entry name" value="NAD(P)-bd_dom_sf"/>
</dbReference>
<dbReference type="InterPro" id="IPR005886">
    <property type="entry name" value="UDP_G4E"/>
</dbReference>
<keyword evidence="9" id="KW-0119">Carbohydrate metabolism</keyword>